<sequence length="250" mass="28043">MIKELEVVGIRAKLSEFRSDLITSLHSFLSEDRTNKTKKRDALLAYQRKATAYFNSAETFVGDSELLGARESKHWAQGFAEDCFAILESIPQHLELLRTEFKNLGLNDLSSIEPTPTAYANMQRMVCLYLTPDRKEALYNKFKDNQLPVYGFEQKAKNFIMVDKILAFVFGAIFLTAILVIALFVPSPTDFQYNVFRTILALAGAGIGAVIPGFMEVRFQKWLRAGGALAVFAVLYFFSPANLVVQATVS</sequence>
<dbReference type="Proteomes" id="UP001605918">
    <property type="component" value="Unassembled WGS sequence"/>
</dbReference>
<keyword evidence="1" id="KW-0472">Membrane</keyword>
<dbReference type="EMBL" id="JBIEIL010000003">
    <property type="protein sequence ID" value="MFG6204006.1"/>
    <property type="molecule type" value="Genomic_DNA"/>
</dbReference>
<proteinExistence type="predicted"/>
<accession>A0ABW7D7F5</accession>
<evidence type="ECO:0000313" key="3">
    <source>
        <dbReference type="Proteomes" id="UP001605918"/>
    </source>
</evidence>
<dbReference type="RefSeq" id="WP_394504227.1">
    <property type="nucleotide sequence ID" value="NZ_JBIEIL010000003.1"/>
</dbReference>
<keyword evidence="1" id="KW-0812">Transmembrane</keyword>
<keyword evidence="1" id="KW-1133">Transmembrane helix</keyword>
<evidence type="ECO:0000256" key="1">
    <source>
        <dbReference type="SAM" id="Phobius"/>
    </source>
</evidence>
<reference evidence="2 3" key="1">
    <citation type="submission" date="2024-10" db="EMBL/GenBank/DDBJ databases">
        <title>Whole genome of Pseudomonas sp Strain RB5.</title>
        <authorList>
            <person name="Selami N."/>
        </authorList>
    </citation>
    <scope>NUCLEOTIDE SEQUENCE [LARGE SCALE GENOMIC DNA]</scope>
    <source>
        <strain evidence="2 3">RB5</strain>
    </source>
</reference>
<comment type="caution">
    <text evidence="2">The sequence shown here is derived from an EMBL/GenBank/DDBJ whole genome shotgun (WGS) entry which is preliminary data.</text>
</comment>
<feature type="transmembrane region" description="Helical" evidence="1">
    <location>
        <begin position="165"/>
        <end position="185"/>
    </location>
</feature>
<keyword evidence="3" id="KW-1185">Reference proteome</keyword>
<evidence type="ECO:0000313" key="2">
    <source>
        <dbReference type="EMBL" id="MFG6204006.1"/>
    </source>
</evidence>
<gene>
    <name evidence="2" type="ORF">ACGSLL_06505</name>
</gene>
<organism evidence="2 3">
    <name type="scientific">Pseudomonas retamae</name>
    <dbReference type="NCBI Taxonomy" id="702110"/>
    <lineage>
        <taxon>Bacteria</taxon>
        <taxon>Pseudomonadati</taxon>
        <taxon>Pseudomonadota</taxon>
        <taxon>Gammaproteobacteria</taxon>
        <taxon>Pseudomonadales</taxon>
        <taxon>Pseudomonadaceae</taxon>
        <taxon>Pseudomonas</taxon>
    </lineage>
</organism>
<feature type="transmembrane region" description="Helical" evidence="1">
    <location>
        <begin position="222"/>
        <end position="239"/>
    </location>
</feature>
<name>A0ABW7D7F5_9PSED</name>
<protein>
    <submittedName>
        <fullName evidence="2">Uncharacterized protein</fullName>
    </submittedName>
</protein>
<feature type="transmembrane region" description="Helical" evidence="1">
    <location>
        <begin position="191"/>
        <end position="215"/>
    </location>
</feature>